<dbReference type="InterPro" id="IPR019613">
    <property type="entry name" value="DUF4198"/>
</dbReference>
<dbReference type="Pfam" id="PF10670">
    <property type="entry name" value="DUF4198"/>
    <property type="match status" value="1"/>
</dbReference>
<evidence type="ECO:0000313" key="2">
    <source>
        <dbReference type="EMBL" id="EWH09420.1"/>
    </source>
</evidence>
<feature type="chain" id="PRO_5004898554" description="DUF4198 domain-containing protein" evidence="1">
    <location>
        <begin position="26"/>
        <end position="277"/>
    </location>
</feature>
<organism evidence="2 3">
    <name type="scientific">Catenovulum agarivorans DS-2</name>
    <dbReference type="NCBI Taxonomy" id="1328313"/>
    <lineage>
        <taxon>Bacteria</taxon>
        <taxon>Pseudomonadati</taxon>
        <taxon>Pseudomonadota</taxon>
        <taxon>Gammaproteobacteria</taxon>
        <taxon>Alteromonadales</taxon>
        <taxon>Alteromonadaceae</taxon>
        <taxon>Catenovulum</taxon>
    </lineage>
</organism>
<comment type="caution">
    <text evidence="2">The sequence shown here is derived from an EMBL/GenBank/DDBJ whole genome shotgun (WGS) entry which is preliminary data.</text>
</comment>
<keyword evidence="3" id="KW-1185">Reference proteome</keyword>
<name>W7QVV4_9ALTE</name>
<dbReference type="Proteomes" id="UP000019276">
    <property type="component" value="Unassembled WGS sequence"/>
</dbReference>
<dbReference type="PATRIC" id="fig|1328313.3.peg.2617"/>
<gene>
    <name evidence="2" type="ORF">DS2_12829</name>
</gene>
<protein>
    <recommendedName>
        <fullName evidence="4">DUF4198 domain-containing protein</fullName>
    </recommendedName>
</protein>
<reference evidence="2 3" key="1">
    <citation type="journal article" date="2014" name="Genome Announc.">
        <title>Draft Genome Sequence of the Agar-Degrading Bacterium Catenovulum sp. Strain DS-2, Isolated from Intestines of Haliotis diversicolor.</title>
        <authorList>
            <person name="Shan D."/>
            <person name="Li X."/>
            <person name="Gu Z."/>
            <person name="Wei G."/>
            <person name="Gao Z."/>
            <person name="Shao Z."/>
        </authorList>
    </citation>
    <scope>NUCLEOTIDE SEQUENCE [LARGE SCALE GENOMIC DNA]</scope>
    <source>
        <strain evidence="2 3">DS-2</strain>
    </source>
</reference>
<accession>W7QVV4</accession>
<dbReference type="SUPFAM" id="SSF49464">
    <property type="entry name" value="Carboxypeptidase regulatory domain-like"/>
    <property type="match status" value="1"/>
</dbReference>
<dbReference type="eggNOG" id="COG5266">
    <property type="taxonomic scope" value="Bacteria"/>
</dbReference>
<evidence type="ECO:0008006" key="4">
    <source>
        <dbReference type="Google" id="ProtNLM"/>
    </source>
</evidence>
<dbReference type="InterPro" id="IPR008969">
    <property type="entry name" value="CarboxyPept-like_regulatory"/>
</dbReference>
<evidence type="ECO:0000256" key="1">
    <source>
        <dbReference type="SAM" id="SignalP"/>
    </source>
</evidence>
<evidence type="ECO:0000313" key="3">
    <source>
        <dbReference type="Proteomes" id="UP000019276"/>
    </source>
</evidence>
<dbReference type="OrthoDB" id="5943at2"/>
<dbReference type="AlphaFoldDB" id="W7QVV4"/>
<feature type="signal peptide" evidence="1">
    <location>
        <begin position="1"/>
        <end position="25"/>
    </location>
</feature>
<sequence length="277" mass="30738">MFSKKIIQTTLLPIALMLVTAQTNAHRAWIKPSETVLSGEENYVTFDAAVSNTLFIPEYVAYRPNSIAAYAPNGNKLTLENVATGKYRSTFDLKLTQTGTYRIASASAGIRAMWRDDEGKRKMWPPRGQSAQGETFETAVPKNAKELRVSYSARRVETFVTLGEPSTESLKPTNKGLELVPVTHPNDLYATESAEFIMLIDGSPAAGAEVEINRGSMRYRNQQQSINLTTDENGNFSVTWPKAGMYFIEVSYEDDKAQAPATKRQGKYSATFEVLPL</sequence>
<proteinExistence type="predicted"/>
<dbReference type="STRING" id="1328313.DS2_12829"/>
<dbReference type="EMBL" id="ARZY01000024">
    <property type="protein sequence ID" value="EWH09420.1"/>
    <property type="molecule type" value="Genomic_DNA"/>
</dbReference>
<keyword evidence="1" id="KW-0732">Signal</keyword>